<evidence type="ECO:0000256" key="1">
    <source>
        <dbReference type="SAM" id="MobiDB-lite"/>
    </source>
</evidence>
<evidence type="ECO:0000313" key="3">
    <source>
        <dbReference type="Proteomes" id="UP000708208"/>
    </source>
</evidence>
<dbReference type="EMBL" id="CAJVCH010570116">
    <property type="protein sequence ID" value="CAG7834115.1"/>
    <property type="molecule type" value="Genomic_DNA"/>
</dbReference>
<organism evidence="2 3">
    <name type="scientific">Allacma fusca</name>
    <dbReference type="NCBI Taxonomy" id="39272"/>
    <lineage>
        <taxon>Eukaryota</taxon>
        <taxon>Metazoa</taxon>
        <taxon>Ecdysozoa</taxon>
        <taxon>Arthropoda</taxon>
        <taxon>Hexapoda</taxon>
        <taxon>Collembola</taxon>
        <taxon>Symphypleona</taxon>
        <taxon>Sminthuridae</taxon>
        <taxon>Allacma</taxon>
    </lineage>
</organism>
<evidence type="ECO:0000313" key="2">
    <source>
        <dbReference type="EMBL" id="CAG7834115.1"/>
    </source>
</evidence>
<proteinExistence type="predicted"/>
<comment type="caution">
    <text evidence="2">The sequence shown here is derived from an EMBL/GenBank/DDBJ whole genome shotgun (WGS) entry which is preliminary data.</text>
</comment>
<dbReference type="Proteomes" id="UP000708208">
    <property type="component" value="Unassembled WGS sequence"/>
</dbReference>
<name>A0A8J2LIM9_9HEXA</name>
<sequence length="159" mass="17780">MDCNLAMLQVTMGPSPPKTIIILFKPEEKSRVFVDFESLTVGFIFRWEINTDELQVTHGGWRIKVRCDRSPKTVPVPGITLKSPRTSDSSKLVPTETALGSSGTSSLWTQSLSSYRVQREATPQVGHRGCYPPIIELFPVLRAGNIERLPELWSRGLPN</sequence>
<dbReference type="AlphaFoldDB" id="A0A8J2LIM9"/>
<accession>A0A8J2LIM9</accession>
<gene>
    <name evidence="2" type="ORF">AFUS01_LOCUS43652</name>
</gene>
<feature type="region of interest" description="Disordered" evidence="1">
    <location>
        <begin position="85"/>
        <end position="106"/>
    </location>
</feature>
<reference evidence="2" key="1">
    <citation type="submission" date="2021-06" db="EMBL/GenBank/DDBJ databases">
        <authorList>
            <person name="Hodson N. C."/>
            <person name="Mongue J. A."/>
            <person name="Jaron S. K."/>
        </authorList>
    </citation>
    <scope>NUCLEOTIDE SEQUENCE</scope>
</reference>
<protein>
    <submittedName>
        <fullName evidence="2">Uncharacterized protein</fullName>
    </submittedName>
</protein>
<keyword evidence="3" id="KW-1185">Reference proteome</keyword>